<dbReference type="InterPro" id="IPR001123">
    <property type="entry name" value="LeuE-type"/>
</dbReference>
<organism evidence="7 8">
    <name type="scientific">Afipia massiliensis</name>
    <dbReference type="NCBI Taxonomy" id="211460"/>
    <lineage>
        <taxon>Bacteria</taxon>
        <taxon>Pseudomonadati</taxon>
        <taxon>Pseudomonadota</taxon>
        <taxon>Alphaproteobacteria</taxon>
        <taxon>Hyphomicrobiales</taxon>
        <taxon>Nitrobacteraceae</taxon>
        <taxon>Afipia</taxon>
    </lineage>
</organism>
<evidence type="ECO:0000256" key="5">
    <source>
        <dbReference type="ARBA" id="ARBA00023136"/>
    </source>
</evidence>
<evidence type="ECO:0000256" key="3">
    <source>
        <dbReference type="ARBA" id="ARBA00022692"/>
    </source>
</evidence>
<feature type="transmembrane region" description="Helical" evidence="6">
    <location>
        <begin position="152"/>
        <end position="174"/>
    </location>
</feature>
<evidence type="ECO:0000256" key="4">
    <source>
        <dbReference type="ARBA" id="ARBA00022989"/>
    </source>
</evidence>
<comment type="subcellular location">
    <subcellularLocation>
        <location evidence="1">Cell membrane</location>
        <topology evidence="1">Multi-pass membrane protein</topology>
    </subcellularLocation>
</comment>
<dbReference type="EMBL" id="JACHIJ010000004">
    <property type="protein sequence ID" value="MBB5053002.1"/>
    <property type="molecule type" value="Genomic_DNA"/>
</dbReference>
<evidence type="ECO:0000256" key="6">
    <source>
        <dbReference type="SAM" id="Phobius"/>
    </source>
</evidence>
<dbReference type="GO" id="GO:0015171">
    <property type="term" value="F:amino acid transmembrane transporter activity"/>
    <property type="evidence" value="ECO:0007669"/>
    <property type="project" value="TreeGrafter"/>
</dbReference>
<keyword evidence="3 6" id="KW-0812">Transmembrane</keyword>
<dbReference type="GO" id="GO:0005886">
    <property type="term" value="C:plasma membrane"/>
    <property type="evidence" value="ECO:0007669"/>
    <property type="project" value="UniProtKB-SubCell"/>
</dbReference>
<comment type="caution">
    <text evidence="7">The sequence shown here is derived from an EMBL/GenBank/DDBJ whole genome shotgun (WGS) entry which is preliminary data.</text>
</comment>
<keyword evidence="2" id="KW-1003">Cell membrane</keyword>
<feature type="transmembrane region" description="Helical" evidence="6">
    <location>
        <begin position="41"/>
        <end position="64"/>
    </location>
</feature>
<evidence type="ECO:0000313" key="8">
    <source>
        <dbReference type="Proteomes" id="UP000521227"/>
    </source>
</evidence>
<evidence type="ECO:0000313" key="7">
    <source>
        <dbReference type="EMBL" id="MBB5053002.1"/>
    </source>
</evidence>
<keyword evidence="4 6" id="KW-1133">Transmembrane helix</keyword>
<name>A0A840N255_9BRAD</name>
<feature type="transmembrane region" description="Helical" evidence="6">
    <location>
        <begin position="186"/>
        <end position="204"/>
    </location>
</feature>
<dbReference type="Pfam" id="PF01810">
    <property type="entry name" value="LysE"/>
    <property type="match status" value="1"/>
</dbReference>
<dbReference type="PANTHER" id="PTHR30086:SF20">
    <property type="entry name" value="ARGININE EXPORTER PROTEIN ARGO-RELATED"/>
    <property type="match status" value="1"/>
</dbReference>
<evidence type="ECO:0000256" key="2">
    <source>
        <dbReference type="ARBA" id="ARBA00022475"/>
    </source>
</evidence>
<sequence length="207" mass="21478">MTITALTIFAFAILVAAASPGPAIAALLARVIGRGTAGVPAFIGGIVLGDIIWLAIAVLGLSFVANSFEMIFAVIKYAGAAYLLFIAYRLWTAPAKPVDVDAAGNVDGKPRRSFFGELLLTLGNPKTIAFYLALTPTLIDVSRIDLVSYAELAGIIAVVLVFVLGGYALAAARARKLFRSPRAMKLLNRIGGGVMAGAAAAIATRQA</sequence>
<reference evidence="7 8" key="1">
    <citation type="submission" date="2020-08" db="EMBL/GenBank/DDBJ databases">
        <title>Genomic Encyclopedia of Type Strains, Phase IV (KMG-IV): sequencing the most valuable type-strain genomes for metagenomic binning, comparative biology and taxonomic classification.</title>
        <authorList>
            <person name="Goeker M."/>
        </authorList>
    </citation>
    <scope>NUCLEOTIDE SEQUENCE [LARGE SCALE GENOMIC DNA]</scope>
    <source>
        <strain evidence="7 8">DSM 17498</strain>
    </source>
</reference>
<dbReference type="RefSeq" id="WP_184086278.1">
    <property type="nucleotide sequence ID" value="NZ_JACHIJ010000004.1"/>
</dbReference>
<proteinExistence type="predicted"/>
<dbReference type="PANTHER" id="PTHR30086">
    <property type="entry name" value="ARGININE EXPORTER PROTEIN ARGO"/>
    <property type="match status" value="1"/>
</dbReference>
<dbReference type="Proteomes" id="UP000521227">
    <property type="component" value="Unassembled WGS sequence"/>
</dbReference>
<feature type="transmembrane region" description="Helical" evidence="6">
    <location>
        <begin position="71"/>
        <end position="91"/>
    </location>
</feature>
<accession>A0A840N255</accession>
<gene>
    <name evidence="7" type="ORF">HNQ36_002993</name>
</gene>
<protein>
    <submittedName>
        <fullName evidence="7">Threonine/homoserine/homoserine lactone efflux protein</fullName>
    </submittedName>
</protein>
<dbReference type="AlphaFoldDB" id="A0A840N255"/>
<keyword evidence="5 6" id="KW-0472">Membrane</keyword>
<evidence type="ECO:0000256" key="1">
    <source>
        <dbReference type="ARBA" id="ARBA00004651"/>
    </source>
</evidence>